<dbReference type="InterPro" id="IPR036597">
    <property type="entry name" value="Fido-like_dom_sf"/>
</dbReference>
<dbReference type="AlphaFoldDB" id="A0A3A3Z430"/>
<proteinExistence type="predicted"/>
<evidence type="ECO:0000313" key="2">
    <source>
        <dbReference type="EMBL" id="RJK97678.1"/>
    </source>
</evidence>
<dbReference type="EMBL" id="QZEZ01000001">
    <property type="protein sequence ID" value="RJK97678.1"/>
    <property type="molecule type" value="Genomic_DNA"/>
</dbReference>
<reference evidence="2 3" key="1">
    <citation type="submission" date="2018-09" db="EMBL/GenBank/DDBJ databases">
        <title>YIM 75000 draft genome.</title>
        <authorList>
            <person name="Tang S."/>
            <person name="Feng Y."/>
        </authorList>
    </citation>
    <scope>NUCLEOTIDE SEQUENCE [LARGE SCALE GENOMIC DNA]</scope>
    <source>
        <strain evidence="2 3">YIM 75000</strain>
    </source>
</reference>
<dbReference type="PROSITE" id="PS51459">
    <property type="entry name" value="FIDO"/>
    <property type="match status" value="1"/>
</dbReference>
<evidence type="ECO:0000259" key="1">
    <source>
        <dbReference type="PROSITE" id="PS51459"/>
    </source>
</evidence>
<comment type="caution">
    <text evidence="2">The sequence shown here is derived from an EMBL/GenBank/DDBJ whole genome shotgun (WGS) entry which is preliminary data.</text>
</comment>
<feature type="domain" description="Fido" evidence="1">
    <location>
        <begin position="106"/>
        <end position="239"/>
    </location>
</feature>
<accession>A0A3A3Z430</accession>
<keyword evidence="3" id="KW-1185">Reference proteome</keyword>
<name>A0A3A3Z430_9ACTN</name>
<dbReference type="Gene3D" id="1.10.3290.10">
    <property type="entry name" value="Fido-like domain"/>
    <property type="match status" value="1"/>
</dbReference>
<evidence type="ECO:0000313" key="3">
    <source>
        <dbReference type="Proteomes" id="UP000265614"/>
    </source>
</evidence>
<dbReference type="InterPro" id="IPR003812">
    <property type="entry name" value="Fido"/>
</dbReference>
<sequence>MPDPLAAVAALDGVDAAVERSRAALDPLLRHRALRRSGGVVAVEASLRGALAAAALQDPAVPHDDAALDALRARLREGAEPEGAALRGAVRVAAGLGALVPVWRRAPLQALARLHGLAAADALPAAALGRPRTSALDGAPPPAEAAERLQALAALVAAPTGAPALVVAAVVHGELLAVRPFAWGGALVALAAERLVLADRGLDPRGACVVEAGHLEAGRGYAAAARAYADGDVAGWVRHCGRAVEVGAREGLAVCEGVARAG</sequence>
<gene>
    <name evidence="2" type="ORF">D5H78_01285</name>
</gene>
<protein>
    <submittedName>
        <fullName evidence="2">Oxidoreductase</fullName>
    </submittedName>
</protein>
<dbReference type="Proteomes" id="UP000265614">
    <property type="component" value="Unassembled WGS sequence"/>
</dbReference>
<dbReference type="RefSeq" id="WP_119948604.1">
    <property type="nucleotide sequence ID" value="NZ_QZEZ01000001.1"/>
</dbReference>
<organism evidence="2 3">
    <name type="scientific">Vallicoccus soli</name>
    <dbReference type="NCBI Taxonomy" id="2339232"/>
    <lineage>
        <taxon>Bacteria</taxon>
        <taxon>Bacillati</taxon>
        <taxon>Actinomycetota</taxon>
        <taxon>Actinomycetes</taxon>
        <taxon>Motilibacterales</taxon>
        <taxon>Vallicoccaceae</taxon>
        <taxon>Vallicoccus</taxon>
    </lineage>
</organism>